<dbReference type="GO" id="GO:0072344">
    <property type="term" value="P:rescue of stalled ribosome"/>
    <property type="evidence" value="ECO:0007669"/>
    <property type="project" value="EnsemblFungi"/>
</dbReference>
<dbReference type="PANTHER" id="PTHR22684">
    <property type="entry name" value="NULP1-RELATED"/>
    <property type="match status" value="1"/>
</dbReference>
<dbReference type="Proteomes" id="UP000019384">
    <property type="component" value="Unassembled WGS sequence"/>
</dbReference>
<dbReference type="STRING" id="1382522.W6MG60"/>
<protein>
    <recommendedName>
        <fullName evidence="4">Transcription factor 25</fullName>
    </recommendedName>
</protein>
<accession>W6MG60</accession>
<feature type="region of interest" description="Disordered" evidence="1">
    <location>
        <begin position="1"/>
        <end position="131"/>
    </location>
</feature>
<name>W6MG60_9ASCO</name>
<dbReference type="AlphaFoldDB" id="W6MG60"/>
<dbReference type="EMBL" id="HG793125">
    <property type="protein sequence ID" value="CDK24989.1"/>
    <property type="molecule type" value="Genomic_DNA"/>
</dbReference>
<reference evidence="2" key="2">
    <citation type="submission" date="2014-02" db="EMBL/GenBank/DDBJ databases">
        <title>Complete DNA sequence of /Kuraishia capsulata/ illustrates novel genomic features among budding yeasts (/Saccharomycotina/).</title>
        <authorList>
            <person name="Morales L."/>
            <person name="Noel B."/>
            <person name="Porcel B."/>
            <person name="Marcet-Houben M."/>
            <person name="Hullo M-F."/>
            <person name="Sacerdot C."/>
            <person name="Tekaia F."/>
            <person name="Leh-Louis V."/>
            <person name="Despons L."/>
            <person name="Khanna V."/>
            <person name="Aury J-M."/>
            <person name="Barbe V."/>
            <person name="Couloux A."/>
            <person name="Labadie K."/>
            <person name="Pelletier E."/>
            <person name="Souciet J-L."/>
            <person name="Boekhout T."/>
            <person name="Gabaldon T."/>
            <person name="Wincker P."/>
            <person name="Dujon B."/>
        </authorList>
    </citation>
    <scope>NUCLEOTIDE SEQUENCE</scope>
    <source>
        <strain evidence="2">CBS 1993</strain>
    </source>
</reference>
<dbReference type="InterPro" id="IPR006994">
    <property type="entry name" value="TCF25/Rqc1"/>
</dbReference>
<feature type="compositionally biased region" description="Basic and acidic residues" evidence="1">
    <location>
        <begin position="7"/>
        <end position="16"/>
    </location>
</feature>
<evidence type="ECO:0000313" key="2">
    <source>
        <dbReference type="EMBL" id="CDK24989.1"/>
    </source>
</evidence>
<dbReference type="RefSeq" id="XP_022457004.1">
    <property type="nucleotide sequence ID" value="XM_022605546.1"/>
</dbReference>
<feature type="compositionally biased region" description="Acidic residues" evidence="1">
    <location>
        <begin position="56"/>
        <end position="68"/>
    </location>
</feature>
<dbReference type="GO" id="GO:1990116">
    <property type="term" value="P:ribosome-associated ubiquitin-dependent protein catabolic process"/>
    <property type="evidence" value="ECO:0007669"/>
    <property type="project" value="EnsemblFungi"/>
</dbReference>
<keyword evidence="3" id="KW-1185">Reference proteome</keyword>
<sequence>MSSRALRRLEKQKLEDELANLTMQEKGQPNHSNEDESSEEEQIQPHKVNAFAFLKEEEDEYESLDEEEKIGSENEAGNANPDAVEETPGAVNSSDEDTFYDAKEDISATESAKKKKRNKKKKSRARKKAAAVISGDTFSTGKASQAKGLDQLEDVEDEEFSETLGHYYENSHRLTSKAFIEAVSLLQFDPKFLDPDREFRNLFGKLPEEIIDDVDSTLSGSVSPEVLAQIRRMAKMVRGWGGKDRRSIPGTMRKLVLTKIRDDWIPTTKKDFLMMELNIQKVQQIAMARDASEWPVAIKAELEAEAAAGIQYFAFEGKTQFDTEFFITVAIQPDHEALINLLQRSPYHIETLLQVAMILYRQGQKIQSSALVERGLFVFDRSFKQSFAVGSGLCRLPFEYFLNRQFYLCIFRYIQVLTQKSTFFTALNYCKLLLSFSPEDDPYGVRHFIDFYAVLAGQYQYLIDFVNSPFCQANSDWFVPSLAYSVALAHLKLGESEKARQALTLAYLRYPYMAHMILEKVGLAAGIPAYKGDVSSHTSVATAAYLVRAHLIWDDAASKQFLHDELMKLITTIKKSASDSKDQPIPDNLIRYVILSGEDSVMAKIPRQFFDGDVFEFDVLPPTTEESETIYSFIDQSQIML</sequence>
<gene>
    <name evidence="2" type="ORF">KUCA_T00000956001</name>
</gene>
<dbReference type="GO" id="GO:0030674">
    <property type="term" value="F:protein-macromolecule adaptor activity"/>
    <property type="evidence" value="ECO:0007669"/>
    <property type="project" value="EnsemblFungi"/>
</dbReference>
<organism evidence="2 3">
    <name type="scientific">Kuraishia capsulata CBS 1993</name>
    <dbReference type="NCBI Taxonomy" id="1382522"/>
    <lineage>
        <taxon>Eukaryota</taxon>
        <taxon>Fungi</taxon>
        <taxon>Dikarya</taxon>
        <taxon>Ascomycota</taxon>
        <taxon>Saccharomycotina</taxon>
        <taxon>Pichiomycetes</taxon>
        <taxon>Pichiales</taxon>
        <taxon>Pichiaceae</taxon>
        <taxon>Kuraishia</taxon>
    </lineage>
</organism>
<feature type="compositionally biased region" description="Polar residues" evidence="1">
    <location>
        <begin position="21"/>
        <end position="31"/>
    </location>
</feature>
<dbReference type="GO" id="GO:1990112">
    <property type="term" value="C:RQC complex"/>
    <property type="evidence" value="ECO:0007669"/>
    <property type="project" value="EnsemblFungi"/>
</dbReference>
<dbReference type="OrthoDB" id="205993at2759"/>
<dbReference type="Pfam" id="PF04910">
    <property type="entry name" value="Tcf25"/>
    <property type="match status" value="1"/>
</dbReference>
<evidence type="ECO:0000313" key="3">
    <source>
        <dbReference type="Proteomes" id="UP000019384"/>
    </source>
</evidence>
<dbReference type="GeneID" id="34518392"/>
<proteinExistence type="predicted"/>
<feature type="compositionally biased region" description="Basic residues" evidence="1">
    <location>
        <begin position="113"/>
        <end position="129"/>
    </location>
</feature>
<dbReference type="HOGENOM" id="CLU_008321_1_1_1"/>
<evidence type="ECO:0000256" key="1">
    <source>
        <dbReference type="SAM" id="MobiDB-lite"/>
    </source>
</evidence>
<dbReference type="PANTHER" id="PTHR22684:SF0">
    <property type="entry name" value="RIBOSOME QUALITY CONTROL COMPLEX SUBUNIT TCF25"/>
    <property type="match status" value="1"/>
</dbReference>
<evidence type="ECO:0008006" key="4">
    <source>
        <dbReference type="Google" id="ProtNLM"/>
    </source>
</evidence>
<reference evidence="2" key="1">
    <citation type="submission" date="2013-12" db="EMBL/GenBank/DDBJ databases">
        <authorList>
            <person name="Genoscope - CEA"/>
        </authorList>
    </citation>
    <scope>NUCLEOTIDE SEQUENCE</scope>
    <source>
        <strain evidence="2">CBS 1993</strain>
    </source>
</reference>